<dbReference type="PANTHER" id="PTHR39189:SF1">
    <property type="entry name" value="UPF0173 METAL-DEPENDENT HYDROLASE YTKL"/>
    <property type="match status" value="1"/>
</dbReference>
<sequence length="215" mass="23746">MEITYLGHSSFKIRGKKATLVTDPFDEEMVGIKFPKLDSIDIVTVSHPHLDHSDTKSINGNPLIISGPGEYEVKGARIYGIQTYHDSSQGKERGKNTVYHIEMDGISIIHCGDIGHKFNDKEIELLDGVGLLFVPVGGVWTVTASQAVEIVSQLEPRIIIPMHYKTSKHKQESFAGLAEVGIFLKEMGKEGVLPVDKLNITKDKLPVEPTIVVME</sequence>
<dbReference type="Proteomes" id="UP000176609">
    <property type="component" value="Unassembled WGS sequence"/>
</dbReference>
<gene>
    <name evidence="1" type="ORF">A2960_02535</name>
</gene>
<dbReference type="AlphaFoldDB" id="A0A1F6AQN2"/>
<evidence type="ECO:0000313" key="2">
    <source>
        <dbReference type="Proteomes" id="UP000176609"/>
    </source>
</evidence>
<evidence type="ECO:0000313" key="1">
    <source>
        <dbReference type="EMBL" id="OGG26999.1"/>
    </source>
</evidence>
<dbReference type="SUPFAM" id="SSF56281">
    <property type="entry name" value="Metallo-hydrolase/oxidoreductase"/>
    <property type="match status" value="1"/>
</dbReference>
<name>A0A1F6AQN2_9BACT</name>
<comment type="caution">
    <text evidence="1">The sequence shown here is derived from an EMBL/GenBank/DDBJ whole genome shotgun (WGS) entry which is preliminary data.</text>
</comment>
<reference evidence="1 2" key="1">
    <citation type="journal article" date="2016" name="Nat. Commun.">
        <title>Thousands of microbial genomes shed light on interconnected biogeochemical processes in an aquifer system.</title>
        <authorList>
            <person name="Anantharaman K."/>
            <person name="Brown C.T."/>
            <person name="Hug L.A."/>
            <person name="Sharon I."/>
            <person name="Castelle C.J."/>
            <person name="Probst A.J."/>
            <person name="Thomas B.C."/>
            <person name="Singh A."/>
            <person name="Wilkins M.J."/>
            <person name="Karaoz U."/>
            <person name="Brodie E.L."/>
            <person name="Williams K.H."/>
            <person name="Hubbard S.S."/>
            <person name="Banfield J.F."/>
        </authorList>
    </citation>
    <scope>NUCLEOTIDE SEQUENCE [LARGE SCALE GENOMIC DNA]</scope>
</reference>
<organism evidence="1 2">
    <name type="scientific">Candidatus Gottesmanbacteria bacterium RIFCSPLOWO2_01_FULL_39_12b</name>
    <dbReference type="NCBI Taxonomy" id="1798388"/>
    <lineage>
        <taxon>Bacteria</taxon>
        <taxon>Candidatus Gottesmaniibacteriota</taxon>
    </lineage>
</organism>
<dbReference type="Pfam" id="PF13483">
    <property type="entry name" value="Lactamase_B_3"/>
    <property type="match status" value="1"/>
</dbReference>
<proteinExistence type="predicted"/>
<evidence type="ECO:0008006" key="3">
    <source>
        <dbReference type="Google" id="ProtNLM"/>
    </source>
</evidence>
<protein>
    <recommendedName>
        <fullName evidence="3">Lactamase</fullName>
    </recommendedName>
</protein>
<dbReference type="InterPro" id="IPR036866">
    <property type="entry name" value="RibonucZ/Hydroxyglut_hydro"/>
</dbReference>
<accession>A0A1F6AQN2</accession>
<dbReference type="EMBL" id="MFJR01000007">
    <property type="protein sequence ID" value="OGG26999.1"/>
    <property type="molecule type" value="Genomic_DNA"/>
</dbReference>
<dbReference type="PANTHER" id="PTHR39189">
    <property type="entry name" value="UPF0173 METAL-DEPENDENT HYDROLASE YTKL"/>
    <property type="match status" value="1"/>
</dbReference>
<dbReference type="Gene3D" id="3.60.15.10">
    <property type="entry name" value="Ribonuclease Z/Hydroxyacylglutathione hydrolase-like"/>
    <property type="match status" value="1"/>
</dbReference>